<dbReference type="Pfam" id="PF13359">
    <property type="entry name" value="DDE_Tnp_4"/>
    <property type="match status" value="1"/>
</dbReference>
<evidence type="ECO:0000256" key="3">
    <source>
        <dbReference type="ARBA" id="ARBA00006958"/>
    </source>
</evidence>
<dbReference type="PANTHER" id="PTHR22930:SF259">
    <property type="entry name" value="OS08G0106900 PROTEIN"/>
    <property type="match status" value="1"/>
</dbReference>
<reference evidence="10 11" key="1">
    <citation type="submission" date="2021-09" db="EMBL/GenBank/DDBJ databases">
        <title>Genomic insights and catalytic innovation underlie evolution of tropane alkaloids biosynthesis.</title>
        <authorList>
            <person name="Wang Y.-J."/>
            <person name="Tian T."/>
            <person name="Huang J.-P."/>
            <person name="Huang S.-X."/>
        </authorList>
    </citation>
    <scope>NUCLEOTIDE SEQUENCE [LARGE SCALE GENOMIC DNA]</scope>
    <source>
        <strain evidence="10">KIB-2018</strain>
        <tissue evidence="10">Leaf</tissue>
    </source>
</reference>
<keyword evidence="11" id="KW-1185">Reference proteome</keyword>
<keyword evidence="4" id="KW-0540">Nuclease</keyword>
<comment type="cofactor">
    <cofactor evidence="1">
        <name>a divalent metal cation</name>
        <dbReference type="ChEBI" id="CHEBI:60240"/>
    </cofactor>
</comment>
<evidence type="ECO:0000256" key="1">
    <source>
        <dbReference type="ARBA" id="ARBA00001968"/>
    </source>
</evidence>
<dbReference type="PANTHER" id="PTHR22930">
    <property type="match status" value="1"/>
</dbReference>
<comment type="similarity">
    <text evidence="3">Belongs to the HARBI1 family.</text>
</comment>
<dbReference type="GO" id="GO:0005634">
    <property type="term" value="C:nucleus"/>
    <property type="evidence" value="ECO:0007669"/>
    <property type="project" value="UniProtKB-SubCell"/>
</dbReference>
<evidence type="ECO:0008006" key="12">
    <source>
        <dbReference type="Google" id="ProtNLM"/>
    </source>
</evidence>
<evidence type="ECO:0000313" key="10">
    <source>
        <dbReference type="EMBL" id="KAJ8765327.1"/>
    </source>
</evidence>
<dbReference type="GO" id="GO:0016787">
    <property type="term" value="F:hydrolase activity"/>
    <property type="evidence" value="ECO:0007669"/>
    <property type="project" value="UniProtKB-KW"/>
</dbReference>
<evidence type="ECO:0000256" key="5">
    <source>
        <dbReference type="ARBA" id="ARBA00022723"/>
    </source>
</evidence>
<comment type="caution">
    <text evidence="10">The sequence shown here is derived from an EMBL/GenBank/DDBJ whole genome shotgun (WGS) entry which is preliminary data.</text>
</comment>
<gene>
    <name evidence="10" type="ORF">K2173_012024</name>
</gene>
<evidence type="ECO:0000256" key="7">
    <source>
        <dbReference type="ARBA" id="ARBA00023242"/>
    </source>
</evidence>
<dbReference type="InterPro" id="IPR058353">
    <property type="entry name" value="DUF8040"/>
</dbReference>
<feature type="domain" description="DUF8040" evidence="9">
    <location>
        <begin position="27"/>
        <end position="118"/>
    </location>
</feature>
<evidence type="ECO:0000256" key="4">
    <source>
        <dbReference type="ARBA" id="ARBA00022722"/>
    </source>
</evidence>
<organism evidence="10 11">
    <name type="scientific">Erythroxylum novogranatense</name>
    <dbReference type="NCBI Taxonomy" id="1862640"/>
    <lineage>
        <taxon>Eukaryota</taxon>
        <taxon>Viridiplantae</taxon>
        <taxon>Streptophyta</taxon>
        <taxon>Embryophyta</taxon>
        <taxon>Tracheophyta</taxon>
        <taxon>Spermatophyta</taxon>
        <taxon>Magnoliopsida</taxon>
        <taxon>eudicotyledons</taxon>
        <taxon>Gunneridae</taxon>
        <taxon>Pentapetalae</taxon>
        <taxon>rosids</taxon>
        <taxon>fabids</taxon>
        <taxon>Malpighiales</taxon>
        <taxon>Erythroxylaceae</taxon>
        <taxon>Erythroxylum</taxon>
    </lineage>
</organism>
<evidence type="ECO:0000259" key="8">
    <source>
        <dbReference type="Pfam" id="PF13359"/>
    </source>
</evidence>
<evidence type="ECO:0000313" key="11">
    <source>
        <dbReference type="Proteomes" id="UP001159364"/>
    </source>
</evidence>
<sequence>MELIAAAAGYYYYKSITGQLLSNLSPKGSSFMTNMLDGHPDVCRDMFRMEKHVFLKLCSTMRDRGLLHDTAGVMIEEQLGIFMNIIGHNERNRVIQERFQHSGETISRHFNNVLKAIKSLSREFLQSPPLATPPEILCSNRLHPYFKDCIGVIDGMHFPAHVPAKDQSRFRNRKGFLSQNVLAACTFDLQFIFVYPGWEGSVADSRILRAVLDDPDQNFPHIPEGKYYLVDLGYINMEGFIAPYPGVRYHLHEFRGANQIPRNAKELFNHRHASLKNVIQRSFDVLKTRFPILRLAPQYGFYIQRDIVIAACVLHNYIRQEEKNDWLFASVGGVTVEELPDFDDQPDMQLTSTIQEHIASSLRDSIADVMWDDFEQKWDQW</sequence>
<comment type="subcellular location">
    <subcellularLocation>
        <location evidence="2">Nucleus</location>
    </subcellularLocation>
</comment>
<protein>
    <recommendedName>
        <fullName evidence="12">DDE Tnp4 domain-containing protein</fullName>
    </recommendedName>
</protein>
<evidence type="ECO:0000256" key="6">
    <source>
        <dbReference type="ARBA" id="ARBA00022801"/>
    </source>
</evidence>
<accession>A0AAV8TEP1</accession>
<keyword evidence="5" id="KW-0479">Metal-binding</keyword>
<evidence type="ECO:0000256" key="2">
    <source>
        <dbReference type="ARBA" id="ARBA00004123"/>
    </source>
</evidence>
<dbReference type="Proteomes" id="UP001159364">
    <property type="component" value="Linkage Group LG05"/>
</dbReference>
<dbReference type="InterPro" id="IPR045249">
    <property type="entry name" value="HARBI1-like"/>
</dbReference>
<dbReference type="EMBL" id="JAIWQS010000005">
    <property type="protein sequence ID" value="KAJ8765327.1"/>
    <property type="molecule type" value="Genomic_DNA"/>
</dbReference>
<keyword evidence="7" id="KW-0539">Nucleus</keyword>
<dbReference type="InterPro" id="IPR027806">
    <property type="entry name" value="HARBI1_dom"/>
</dbReference>
<dbReference type="GO" id="GO:0004518">
    <property type="term" value="F:nuclease activity"/>
    <property type="evidence" value="ECO:0007669"/>
    <property type="project" value="UniProtKB-KW"/>
</dbReference>
<dbReference type="AlphaFoldDB" id="A0AAV8TEP1"/>
<dbReference type="GO" id="GO:0046872">
    <property type="term" value="F:metal ion binding"/>
    <property type="evidence" value="ECO:0007669"/>
    <property type="project" value="UniProtKB-KW"/>
</dbReference>
<feature type="domain" description="DDE Tnp4" evidence="8">
    <location>
        <begin position="153"/>
        <end position="316"/>
    </location>
</feature>
<proteinExistence type="inferred from homology"/>
<keyword evidence="6" id="KW-0378">Hydrolase</keyword>
<evidence type="ECO:0000259" key="9">
    <source>
        <dbReference type="Pfam" id="PF26138"/>
    </source>
</evidence>
<name>A0AAV8TEP1_9ROSI</name>
<dbReference type="Pfam" id="PF26138">
    <property type="entry name" value="DUF8040"/>
    <property type="match status" value="1"/>
</dbReference>